<feature type="domain" description="C2H2-type" evidence="7">
    <location>
        <begin position="114"/>
        <end position="142"/>
    </location>
</feature>
<evidence type="ECO:0000256" key="4">
    <source>
        <dbReference type="ARBA" id="ARBA00022833"/>
    </source>
</evidence>
<proteinExistence type="predicted"/>
<dbReference type="InterPro" id="IPR013087">
    <property type="entry name" value="Znf_C2H2_type"/>
</dbReference>
<dbReference type="PANTHER" id="PTHR24408">
    <property type="entry name" value="ZINC FINGER PROTEIN"/>
    <property type="match status" value="1"/>
</dbReference>
<organism evidence="8">
    <name type="scientific">Scylla olivacea</name>
    <name type="common">Orange mud crab</name>
    <name type="synonym">Cancer olivacea</name>
    <dbReference type="NCBI Taxonomy" id="85551"/>
    <lineage>
        <taxon>Eukaryota</taxon>
        <taxon>Metazoa</taxon>
        <taxon>Ecdysozoa</taxon>
        <taxon>Arthropoda</taxon>
        <taxon>Crustacea</taxon>
        <taxon>Multicrustacea</taxon>
        <taxon>Malacostraca</taxon>
        <taxon>Eumalacostraca</taxon>
        <taxon>Eucarida</taxon>
        <taxon>Decapoda</taxon>
        <taxon>Pleocyemata</taxon>
        <taxon>Brachyura</taxon>
        <taxon>Eubrachyura</taxon>
        <taxon>Portunoidea</taxon>
        <taxon>Portunidae</taxon>
        <taxon>Portuninae</taxon>
        <taxon>Scylla</taxon>
    </lineage>
</organism>
<evidence type="ECO:0000256" key="2">
    <source>
        <dbReference type="ARBA" id="ARBA00022737"/>
    </source>
</evidence>
<feature type="domain" description="C2H2-type" evidence="7">
    <location>
        <begin position="284"/>
        <end position="311"/>
    </location>
</feature>
<keyword evidence="2" id="KW-0677">Repeat</keyword>
<dbReference type="GO" id="GO:0000981">
    <property type="term" value="F:DNA-binding transcription factor activity, RNA polymerase II-specific"/>
    <property type="evidence" value="ECO:0007669"/>
    <property type="project" value="TreeGrafter"/>
</dbReference>
<feature type="compositionally biased region" description="Basic and acidic residues" evidence="6">
    <location>
        <begin position="8"/>
        <end position="19"/>
    </location>
</feature>
<dbReference type="Pfam" id="PF12874">
    <property type="entry name" value="zf-met"/>
    <property type="match status" value="1"/>
</dbReference>
<dbReference type="GO" id="GO:0008270">
    <property type="term" value="F:zinc ion binding"/>
    <property type="evidence" value="ECO:0007669"/>
    <property type="project" value="UniProtKB-KW"/>
</dbReference>
<reference evidence="8" key="1">
    <citation type="submission" date="2015-09" db="EMBL/GenBank/DDBJ databases">
        <title>Scylla olivacea transcriptome.</title>
        <authorList>
            <person name="Ikhwanuddin M."/>
        </authorList>
    </citation>
    <scope>NUCLEOTIDE SEQUENCE</scope>
</reference>
<dbReference type="SMART" id="SM00355">
    <property type="entry name" value="ZnF_C2H2"/>
    <property type="match status" value="9"/>
</dbReference>
<keyword evidence="1" id="KW-0479">Metal-binding</keyword>
<evidence type="ECO:0000313" key="8">
    <source>
        <dbReference type="EMBL" id="JAI65842.1"/>
    </source>
</evidence>
<evidence type="ECO:0000256" key="5">
    <source>
        <dbReference type="PROSITE-ProRule" id="PRU00042"/>
    </source>
</evidence>
<sequence>MKRHEKGKSKESSRNEQFRKYSPHGGNFESEKITYCSRNSPVKVQKCNDELLLLSKEGSKILDKVSSVVQGSEKKDDWITDDEVDDEDHENIEQAFKKEWKEKRLPYNSKEKNFPCEICGKRYSKHSYLRAHIVREHKEHEEAKRYPYSCQHCKKVYVSEKQLLQHQHKHRGPCEICGVVMKCNGLLWAHQRNHDSACKVCNRKFQTKESAYMHMRLKHSENPIPCAECDRTFPFEFIRKRHAKTHHNVEVTRYSCDKCDFWSVGQRALKIHQRRTHGSKLDLFTCKECKCIFNSKVTYKNHVATHVSNSSIVCLSCSAKFISEDELHAHRISVHGVTDKVDTRKETISNYCNSSHVSHYLCALCNITLSDTEDLSQHMYKYHNIDVDSPRVIKPEIEPFLIPEVDENNESTLQTVDIEGTNPQELDRVIKTEPTPVISTDISCSSGRSALLVPASVVPPNVNIVEVNGVQYHVIRESQWQ</sequence>
<dbReference type="PROSITE" id="PS00028">
    <property type="entry name" value="ZINC_FINGER_C2H2_1"/>
    <property type="match status" value="6"/>
</dbReference>
<dbReference type="InterPro" id="IPR036236">
    <property type="entry name" value="Znf_C2H2_sf"/>
</dbReference>
<evidence type="ECO:0000256" key="3">
    <source>
        <dbReference type="ARBA" id="ARBA00022771"/>
    </source>
</evidence>
<evidence type="ECO:0000256" key="1">
    <source>
        <dbReference type="ARBA" id="ARBA00022723"/>
    </source>
</evidence>
<keyword evidence="3 5" id="KW-0863">Zinc-finger</keyword>
<dbReference type="GO" id="GO:0005634">
    <property type="term" value="C:nucleus"/>
    <property type="evidence" value="ECO:0007669"/>
    <property type="project" value="TreeGrafter"/>
</dbReference>
<accession>A0A0P4WV76</accession>
<dbReference type="EMBL" id="GDRN01056277">
    <property type="protein sequence ID" value="JAI65842.1"/>
    <property type="molecule type" value="Transcribed_RNA"/>
</dbReference>
<feature type="domain" description="C2H2-type" evidence="7">
    <location>
        <begin position="196"/>
        <end position="223"/>
    </location>
</feature>
<dbReference type="PANTHER" id="PTHR24408:SF58">
    <property type="entry name" value="TRANSCRIPTION FACTOR (TFIIIA), PUTATIVE (AFU_ORTHOLOGUE AFUA_1G05150)-RELATED"/>
    <property type="match status" value="1"/>
</dbReference>
<feature type="domain" description="C2H2-type" evidence="7">
    <location>
        <begin position="148"/>
        <end position="175"/>
    </location>
</feature>
<dbReference type="PROSITE" id="PS50157">
    <property type="entry name" value="ZINC_FINGER_C2H2_2"/>
    <property type="match status" value="4"/>
</dbReference>
<evidence type="ECO:0000259" key="7">
    <source>
        <dbReference type="PROSITE" id="PS50157"/>
    </source>
</evidence>
<feature type="region of interest" description="Disordered" evidence="6">
    <location>
        <begin position="1"/>
        <end position="32"/>
    </location>
</feature>
<dbReference type="AlphaFoldDB" id="A0A0P4WV76"/>
<dbReference type="GO" id="GO:0043565">
    <property type="term" value="F:sequence-specific DNA binding"/>
    <property type="evidence" value="ECO:0007669"/>
    <property type="project" value="TreeGrafter"/>
</dbReference>
<evidence type="ECO:0000256" key="6">
    <source>
        <dbReference type="SAM" id="MobiDB-lite"/>
    </source>
</evidence>
<protein>
    <recommendedName>
        <fullName evidence="7">C2H2-type domain-containing protein</fullName>
    </recommendedName>
</protein>
<keyword evidence="4" id="KW-0862">Zinc</keyword>
<dbReference type="Pfam" id="PF00096">
    <property type="entry name" value="zf-C2H2"/>
    <property type="match status" value="1"/>
</dbReference>
<dbReference type="SUPFAM" id="SSF57667">
    <property type="entry name" value="beta-beta-alpha zinc fingers"/>
    <property type="match status" value="4"/>
</dbReference>
<dbReference type="Gene3D" id="3.30.160.60">
    <property type="entry name" value="Classic Zinc Finger"/>
    <property type="match status" value="4"/>
</dbReference>
<name>A0A0P4WV76_SCYOL</name>